<keyword evidence="3" id="KW-0325">Glycoprotein</keyword>
<dbReference type="InterPro" id="IPR000858">
    <property type="entry name" value="S_locus_glycoprot_dom"/>
</dbReference>
<dbReference type="FunFam" id="2.90.10.10:FF:000004">
    <property type="entry name" value="G-type lectin S-receptor-like serine/threonine-protein kinase"/>
    <property type="match status" value="1"/>
</dbReference>
<sequence>MEVLIIILICYSCLLGNLIAEDIIPTNGVIKDGETIVSPQGNFELGFFSPGNSQNRYLGIWYKKVSSGTVVWVANRNAPLQDKSGVLTVTTQGILALIANVTNTVIWSSNSSSLPNNANPVAQLLDVGNLVVKQGNGNNVLWQSFDYPTDTLLPGMQFGIDRKTGLNKFIASWKNNDDPAEGVFKYRCDPQGYPQFFMTDGSTKSYRLGSWNGITFSGVPRPGNNIYKLDFTFNEEGIYYIYEIANSSIFSRFVPSQNGVLQRKIWIDQNKGWVVTGIGSRVITLVDVSEKHP</sequence>
<evidence type="ECO:0000256" key="4">
    <source>
        <dbReference type="SAM" id="SignalP"/>
    </source>
</evidence>
<reference evidence="6" key="1">
    <citation type="submission" date="2023-02" db="EMBL/GenBank/DDBJ databases">
        <title>Genome of toxic invasive species Heracleum sosnowskyi carries increased number of genes despite the absence of recent whole-genome duplications.</title>
        <authorList>
            <person name="Schelkunov M."/>
            <person name="Shtratnikova V."/>
            <person name="Makarenko M."/>
            <person name="Klepikova A."/>
            <person name="Omelchenko D."/>
            <person name="Novikova G."/>
            <person name="Obukhova E."/>
            <person name="Bogdanov V."/>
            <person name="Penin A."/>
            <person name="Logacheva M."/>
        </authorList>
    </citation>
    <scope>NUCLEOTIDE SEQUENCE</scope>
    <source>
        <strain evidence="6">Hsosn_3</strain>
        <tissue evidence="6">Leaf</tissue>
    </source>
</reference>
<evidence type="ECO:0000256" key="2">
    <source>
        <dbReference type="ARBA" id="ARBA00023157"/>
    </source>
</evidence>
<evidence type="ECO:0000313" key="6">
    <source>
        <dbReference type="EMBL" id="KAK1391213.1"/>
    </source>
</evidence>
<accession>A0AAD8IUC6</accession>
<dbReference type="SMART" id="SM00108">
    <property type="entry name" value="B_lectin"/>
    <property type="match status" value="1"/>
</dbReference>
<dbReference type="InterPro" id="IPR001480">
    <property type="entry name" value="Bulb-type_lectin_dom"/>
</dbReference>
<dbReference type="PANTHER" id="PTHR32444">
    <property type="entry name" value="BULB-TYPE LECTIN DOMAIN-CONTAINING PROTEIN"/>
    <property type="match status" value="1"/>
</dbReference>
<evidence type="ECO:0000259" key="5">
    <source>
        <dbReference type="PROSITE" id="PS50927"/>
    </source>
</evidence>
<dbReference type="Gene3D" id="2.90.10.10">
    <property type="entry name" value="Bulb-type lectin domain"/>
    <property type="match status" value="1"/>
</dbReference>
<dbReference type="SUPFAM" id="SSF51110">
    <property type="entry name" value="alpha-D-mannose-specific plant lectins"/>
    <property type="match status" value="1"/>
</dbReference>
<dbReference type="AlphaFoldDB" id="A0AAD8IUC6"/>
<gene>
    <name evidence="6" type="ORF">POM88_010269</name>
</gene>
<dbReference type="Pfam" id="PF00954">
    <property type="entry name" value="S_locus_glycop"/>
    <property type="match status" value="1"/>
</dbReference>
<dbReference type="PANTHER" id="PTHR32444:SF183">
    <property type="entry name" value="APPLE DOMAIN-CONTAINING PROTEIN"/>
    <property type="match status" value="1"/>
</dbReference>
<keyword evidence="7" id="KW-1185">Reference proteome</keyword>
<dbReference type="PROSITE" id="PS50927">
    <property type="entry name" value="BULB_LECTIN"/>
    <property type="match status" value="1"/>
</dbReference>
<dbReference type="CDD" id="cd00028">
    <property type="entry name" value="B_lectin"/>
    <property type="match status" value="1"/>
</dbReference>
<keyword evidence="1 4" id="KW-0732">Signal</keyword>
<name>A0AAD8IUC6_9APIA</name>
<dbReference type="Pfam" id="PF01453">
    <property type="entry name" value="B_lectin"/>
    <property type="match status" value="1"/>
</dbReference>
<organism evidence="6 7">
    <name type="scientific">Heracleum sosnowskyi</name>
    <dbReference type="NCBI Taxonomy" id="360622"/>
    <lineage>
        <taxon>Eukaryota</taxon>
        <taxon>Viridiplantae</taxon>
        <taxon>Streptophyta</taxon>
        <taxon>Embryophyta</taxon>
        <taxon>Tracheophyta</taxon>
        <taxon>Spermatophyta</taxon>
        <taxon>Magnoliopsida</taxon>
        <taxon>eudicotyledons</taxon>
        <taxon>Gunneridae</taxon>
        <taxon>Pentapetalae</taxon>
        <taxon>asterids</taxon>
        <taxon>campanulids</taxon>
        <taxon>Apiales</taxon>
        <taxon>Apiaceae</taxon>
        <taxon>Apioideae</taxon>
        <taxon>apioid superclade</taxon>
        <taxon>Tordylieae</taxon>
        <taxon>Tordyliinae</taxon>
        <taxon>Heracleum</taxon>
    </lineage>
</organism>
<reference evidence="6" key="2">
    <citation type="submission" date="2023-05" db="EMBL/GenBank/DDBJ databases">
        <authorList>
            <person name="Schelkunov M.I."/>
        </authorList>
    </citation>
    <scope>NUCLEOTIDE SEQUENCE</scope>
    <source>
        <strain evidence="6">Hsosn_3</strain>
        <tissue evidence="6">Leaf</tissue>
    </source>
</reference>
<protein>
    <submittedName>
        <fullName evidence="6">Bulb-type lectin domain-containing protein</fullName>
    </submittedName>
</protein>
<dbReference type="GO" id="GO:0048544">
    <property type="term" value="P:recognition of pollen"/>
    <property type="evidence" value="ECO:0007669"/>
    <property type="project" value="InterPro"/>
</dbReference>
<evidence type="ECO:0000313" key="7">
    <source>
        <dbReference type="Proteomes" id="UP001237642"/>
    </source>
</evidence>
<dbReference type="InterPro" id="IPR036426">
    <property type="entry name" value="Bulb-type_lectin_dom_sf"/>
</dbReference>
<evidence type="ECO:0000256" key="3">
    <source>
        <dbReference type="ARBA" id="ARBA00023180"/>
    </source>
</evidence>
<dbReference type="EMBL" id="JAUIZM010000003">
    <property type="protein sequence ID" value="KAK1391213.1"/>
    <property type="molecule type" value="Genomic_DNA"/>
</dbReference>
<feature type="chain" id="PRO_5041931703" evidence="4">
    <location>
        <begin position="21"/>
        <end position="293"/>
    </location>
</feature>
<keyword evidence="2" id="KW-1015">Disulfide bond</keyword>
<dbReference type="Proteomes" id="UP001237642">
    <property type="component" value="Unassembled WGS sequence"/>
</dbReference>
<feature type="signal peptide" evidence="4">
    <location>
        <begin position="1"/>
        <end position="20"/>
    </location>
</feature>
<comment type="caution">
    <text evidence="6">The sequence shown here is derived from an EMBL/GenBank/DDBJ whole genome shotgun (WGS) entry which is preliminary data.</text>
</comment>
<evidence type="ECO:0000256" key="1">
    <source>
        <dbReference type="ARBA" id="ARBA00022729"/>
    </source>
</evidence>
<proteinExistence type="predicted"/>
<feature type="domain" description="Bulb-type lectin" evidence="5">
    <location>
        <begin position="21"/>
        <end position="145"/>
    </location>
</feature>